<dbReference type="SUPFAM" id="SSF47226">
    <property type="entry name" value="Histidine-containing phosphotransfer domain, HPT domain"/>
    <property type="match status" value="1"/>
</dbReference>
<dbReference type="PANTHER" id="PTHR44591">
    <property type="entry name" value="STRESS RESPONSE REGULATOR PROTEIN 1"/>
    <property type="match status" value="1"/>
</dbReference>
<dbReference type="InterPro" id="IPR001789">
    <property type="entry name" value="Sig_transdc_resp-reg_receiver"/>
</dbReference>
<proteinExistence type="predicted"/>
<keyword evidence="7" id="KW-1185">Reference proteome</keyword>
<dbReference type="InterPro" id="IPR036641">
    <property type="entry name" value="HPT_dom_sf"/>
</dbReference>
<dbReference type="InterPro" id="IPR008207">
    <property type="entry name" value="Sig_transdc_His_kin_Hpt_dom"/>
</dbReference>
<evidence type="ECO:0000259" key="5">
    <source>
        <dbReference type="PROSITE" id="PS50894"/>
    </source>
</evidence>
<dbReference type="PROSITE" id="PS50894">
    <property type="entry name" value="HPT"/>
    <property type="match status" value="1"/>
</dbReference>
<dbReference type="Gene3D" id="1.20.120.160">
    <property type="entry name" value="HPT domain"/>
    <property type="match status" value="1"/>
</dbReference>
<evidence type="ECO:0000313" key="6">
    <source>
        <dbReference type="EMBL" id="GAA3180094.1"/>
    </source>
</evidence>
<dbReference type="SMART" id="SM00448">
    <property type="entry name" value="REC"/>
    <property type="match status" value="1"/>
</dbReference>
<evidence type="ECO:0000259" key="4">
    <source>
        <dbReference type="PROSITE" id="PS50110"/>
    </source>
</evidence>
<evidence type="ECO:0000256" key="2">
    <source>
        <dbReference type="PROSITE-ProRule" id="PRU00110"/>
    </source>
</evidence>
<feature type="modified residue" description="Phosphohistidine" evidence="2">
    <location>
        <position position="185"/>
    </location>
</feature>
<dbReference type="PROSITE" id="PS50110">
    <property type="entry name" value="RESPONSE_REGULATORY"/>
    <property type="match status" value="1"/>
</dbReference>
<feature type="modified residue" description="4-aspartylphosphate" evidence="3">
    <location>
        <position position="52"/>
    </location>
</feature>
<evidence type="ECO:0000256" key="1">
    <source>
        <dbReference type="ARBA" id="ARBA00022553"/>
    </source>
</evidence>
<organism evidence="6 7">
    <name type="scientific">Blastococcus jejuensis</name>
    <dbReference type="NCBI Taxonomy" id="351224"/>
    <lineage>
        <taxon>Bacteria</taxon>
        <taxon>Bacillati</taxon>
        <taxon>Actinomycetota</taxon>
        <taxon>Actinomycetes</taxon>
        <taxon>Geodermatophilales</taxon>
        <taxon>Geodermatophilaceae</taxon>
        <taxon>Blastococcus</taxon>
    </lineage>
</organism>
<gene>
    <name evidence="6" type="ORF">GCM10010531_37690</name>
</gene>
<dbReference type="EMBL" id="BAAAVV010000012">
    <property type="protein sequence ID" value="GAA3180094.1"/>
    <property type="molecule type" value="Genomic_DNA"/>
</dbReference>
<dbReference type="SUPFAM" id="SSF52172">
    <property type="entry name" value="CheY-like"/>
    <property type="match status" value="1"/>
</dbReference>
<dbReference type="Gene3D" id="3.40.50.2300">
    <property type="match status" value="1"/>
</dbReference>
<reference evidence="7" key="1">
    <citation type="journal article" date="2019" name="Int. J. Syst. Evol. Microbiol.">
        <title>The Global Catalogue of Microorganisms (GCM) 10K type strain sequencing project: providing services to taxonomists for standard genome sequencing and annotation.</title>
        <authorList>
            <consortium name="The Broad Institute Genomics Platform"/>
            <consortium name="The Broad Institute Genome Sequencing Center for Infectious Disease"/>
            <person name="Wu L."/>
            <person name="Ma J."/>
        </authorList>
    </citation>
    <scope>NUCLEOTIDE SEQUENCE [LARGE SCALE GENOMIC DNA]</scope>
    <source>
        <strain evidence="7">JCM 15614</strain>
    </source>
</reference>
<protein>
    <recommendedName>
        <fullName evidence="8">Hpt domain-containing protein</fullName>
    </recommendedName>
</protein>
<name>A0ABP6PIJ6_9ACTN</name>
<dbReference type="Pfam" id="PF00072">
    <property type="entry name" value="Response_reg"/>
    <property type="match status" value="1"/>
</dbReference>
<comment type="caution">
    <text evidence="6">The sequence shown here is derived from an EMBL/GenBank/DDBJ whole genome shotgun (WGS) entry which is preliminary data.</text>
</comment>
<accession>A0ABP6PIJ6</accession>
<keyword evidence="1 3" id="KW-0597">Phosphoprotein</keyword>
<feature type="domain" description="Response regulatory" evidence="4">
    <location>
        <begin position="3"/>
        <end position="117"/>
    </location>
</feature>
<dbReference type="Pfam" id="PF01627">
    <property type="entry name" value="Hpt"/>
    <property type="match status" value="1"/>
</dbReference>
<evidence type="ECO:0000313" key="7">
    <source>
        <dbReference type="Proteomes" id="UP001499924"/>
    </source>
</evidence>
<dbReference type="Proteomes" id="UP001499924">
    <property type="component" value="Unassembled WGS sequence"/>
</dbReference>
<evidence type="ECO:0008006" key="8">
    <source>
        <dbReference type="Google" id="ProtNLM"/>
    </source>
</evidence>
<dbReference type="InterPro" id="IPR050595">
    <property type="entry name" value="Bact_response_regulator"/>
</dbReference>
<sequence length="228" mass="23919">MLTALVVDDESDARRRVAGLLRLGGWQVREATGAEDALRQAATDDPDLVVTDVSMPGQNGPTMLRRLRHNGSRARFVVVTSDPTPDVRAEAAAAGALATLAKPVEARILLDFLRRRTTGPAAQEPTAEDRPSAITDVDDLHDEDLDAELMDRLQEMYASALPGRLSAIAAGARAGDAAAVASAAHTLAGTSGQLGHPAVAEVCRAIAADARRGVLAHARVVQLRALAM</sequence>
<evidence type="ECO:0000256" key="3">
    <source>
        <dbReference type="PROSITE-ProRule" id="PRU00169"/>
    </source>
</evidence>
<feature type="domain" description="HPt" evidence="5">
    <location>
        <begin position="146"/>
        <end position="228"/>
    </location>
</feature>
<dbReference type="RefSeq" id="WP_344690585.1">
    <property type="nucleotide sequence ID" value="NZ_BAAAVV010000012.1"/>
</dbReference>
<dbReference type="InterPro" id="IPR011006">
    <property type="entry name" value="CheY-like_superfamily"/>
</dbReference>
<dbReference type="PANTHER" id="PTHR44591:SF25">
    <property type="entry name" value="CHEMOTAXIS TWO-COMPONENT RESPONSE REGULATOR"/>
    <property type="match status" value="1"/>
</dbReference>
<dbReference type="CDD" id="cd00156">
    <property type="entry name" value="REC"/>
    <property type="match status" value="1"/>
</dbReference>